<evidence type="ECO:0008006" key="3">
    <source>
        <dbReference type="Google" id="ProtNLM"/>
    </source>
</evidence>
<dbReference type="EMBL" id="RQXU01000008">
    <property type="protein sequence ID" value="RRH87595.1"/>
    <property type="molecule type" value="Genomic_DNA"/>
</dbReference>
<evidence type="ECO:0000313" key="2">
    <source>
        <dbReference type="Proteomes" id="UP000271590"/>
    </source>
</evidence>
<accession>A0A3P3EMN8</accession>
<organism evidence="1 2">
    <name type="scientific">Variovorax beijingensis</name>
    <dbReference type="NCBI Taxonomy" id="2496117"/>
    <lineage>
        <taxon>Bacteria</taxon>
        <taxon>Pseudomonadati</taxon>
        <taxon>Pseudomonadota</taxon>
        <taxon>Betaproteobacteria</taxon>
        <taxon>Burkholderiales</taxon>
        <taxon>Comamonadaceae</taxon>
        <taxon>Variovorax</taxon>
    </lineage>
</organism>
<evidence type="ECO:0000313" key="1">
    <source>
        <dbReference type="EMBL" id="RRH87595.1"/>
    </source>
</evidence>
<dbReference type="AlphaFoldDB" id="A0A3P3EMN8"/>
<dbReference type="Proteomes" id="UP000271590">
    <property type="component" value="Unassembled WGS sequence"/>
</dbReference>
<protein>
    <recommendedName>
        <fullName evidence="3">Lipopolysaccharide biosynthesis protein</fullName>
    </recommendedName>
</protein>
<reference evidence="1 2" key="1">
    <citation type="submission" date="2018-11" db="EMBL/GenBank/DDBJ databases">
        <title>The genome of Variovorax sp T529.</title>
        <authorList>
            <person name="Gao J."/>
        </authorList>
    </citation>
    <scope>NUCLEOTIDE SEQUENCE [LARGE SCALE GENOMIC DNA]</scope>
    <source>
        <strain evidence="1 2">T529</strain>
    </source>
</reference>
<dbReference type="RefSeq" id="WP_124959368.1">
    <property type="nucleotide sequence ID" value="NZ_RQXU01000008.1"/>
</dbReference>
<comment type="caution">
    <text evidence="1">The sequence shown here is derived from an EMBL/GenBank/DDBJ whole genome shotgun (WGS) entry which is preliminary data.</text>
</comment>
<name>A0A3P3EMN8_9BURK</name>
<gene>
    <name evidence="1" type="ORF">EH244_16205</name>
</gene>
<proteinExistence type="predicted"/>
<sequence>MSVLFISSSFFGYAKHIKNELEKKFENVFWYEDRPSTSFLGKVKTRLFPGIAEKMAFRYFKRIADENRDKNIREVFVIKGESLSVESIKYLRKVFPDAIFRLYFWDGYKNMPSSSFAKVDHFDVALSFDPVDVKNDTRLQYRPLFFVSDYQNNKPSKTDIDLLFVGTAHTDRYKIVKKIDESLTGSDVNFHKVLYCPSRIIYWARRVFDPSFWSVKKDDFIFKPISHKELSGLMSRAGAVLDIERTAQTGFTMRTLEILGSARKLITTNPSVIGASFYDPKNVLAIDRKNPAIPKDFLRSPRIDVDEAIIAYYSIAAWADEIFGALPKVRAKRPEQQVPTLVD</sequence>